<gene>
    <name evidence="1" type="ORF">ISN44_As03g021880</name>
</gene>
<dbReference type="EMBL" id="JAEFBJ010000003">
    <property type="protein sequence ID" value="KAG7632025.1"/>
    <property type="molecule type" value="Genomic_DNA"/>
</dbReference>
<feature type="non-terminal residue" evidence="1">
    <location>
        <position position="49"/>
    </location>
</feature>
<sequence length="49" mass="5500">VKLPLLNLITHPLFLPPNTLTVHPLPHKLTRYISIYRAVGGTNLQFAIP</sequence>
<evidence type="ECO:0000313" key="1">
    <source>
        <dbReference type="EMBL" id="KAG7632025.1"/>
    </source>
</evidence>
<keyword evidence="2" id="KW-1185">Reference proteome</keyword>
<name>A0A8T2F6U0_ARASU</name>
<evidence type="ECO:0000313" key="2">
    <source>
        <dbReference type="Proteomes" id="UP000694251"/>
    </source>
</evidence>
<protein>
    <submittedName>
        <fullName evidence="1">Uncharacterized protein</fullName>
    </submittedName>
</protein>
<proteinExistence type="predicted"/>
<dbReference type="AlphaFoldDB" id="A0A8T2F6U0"/>
<feature type="non-terminal residue" evidence="1">
    <location>
        <position position="1"/>
    </location>
</feature>
<reference evidence="1 2" key="1">
    <citation type="submission" date="2020-12" db="EMBL/GenBank/DDBJ databases">
        <title>Concerted genomic and epigenomic changes stabilize Arabidopsis allopolyploids.</title>
        <authorList>
            <person name="Chen Z."/>
        </authorList>
    </citation>
    <scope>NUCLEOTIDE SEQUENCE [LARGE SCALE GENOMIC DNA]</scope>
    <source>
        <strain evidence="1">As9502</strain>
        <tissue evidence="1">Leaf</tissue>
    </source>
</reference>
<dbReference type="Proteomes" id="UP000694251">
    <property type="component" value="Chromosome 3"/>
</dbReference>
<comment type="caution">
    <text evidence="1">The sequence shown here is derived from an EMBL/GenBank/DDBJ whole genome shotgun (WGS) entry which is preliminary data.</text>
</comment>
<organism evidence="1 2">
    <name type="scientific">Arabidopsis suecica</name>
    <name type="common">Swedish thale-cress</name>
    <name type="synonym">Cardaminopsis suecica</name>
    <dbReference type="NCBI Taxonomy" id="45249"/>
    <lineage>
        <taxon>Eukaryota</taxon>
        <taxon>Viridiplantae</taxon>
        <taxon>Streptophyta</taxon>
        <taxon>Embryophyta</taxon>
        <taxon>Tracheophyta</taxon>
        <taxon>Spermatophyta</taxon>
        <taxon>Magnoliopsida</taxon>
        <taxon>eudicotyledons</taxon>
        <taxon>Gunneridae</taxon>
        <taxon>Pentapetalae</taxon>
        <taxon>rosids</taxon>
        <taxon>malvids</taxon>
        <taxon>Brassicales</taxon>
        <taxon>Brassicaceae</taxon>
        <taxon>Camelineae</taxon>
        <taxon>Arabidopsis</taxon>
    </lineage>
</organism>
<accession>A0A8T2F6U0</accession>